<dbReference type="PROSITE" id="PS51668">
    <property type="entry name" value="TSAA_2"/>
    <property type="match status" value="1"/>
</dbReference>
<dbReference type="PROSITE" id="PS51918">
    <property type="entry name" value="RADICAL_SAM"/>
    <property type="match status" value="1"/>
</dbReference>
<dbReference type="EMBL" id="JBBJCI010000125">
    <property type="protein sequence ID" value="KAK7247838.1"/>
    <property type="molecule type" value="Genomic_DNA"/>
</dbReference>
<reference evidence="14 15" key="1">
    <citation type="submission" date="2024-03" db="EMBL/GenBank/DDBJ databases">
        <title>Aureococcus anophagefferens CCMP1851 and Kratosvirus quantuckense: Draft genome of a second virus-susceptible host strain in the model system.</title>
        <authorList>
            <person name="Chase E."/>
            <person name="Truchon A.R."/>
            <person name="Schepens W."/>
            <person name="Wilhelm S.W."/>
        </authorList>
    </citation>
    <scope>NUCLEOTIDE SEQUENCE [LARGE SCALE GENOMIC DNA]</scope>
    <source>
        <strain evidence="14 15">CCMP1851</strain>
    </source>
</reference>
<keyword evidence="8" id="KW-0479">Metal-binding</keyword>
<feature type="domain" description="Radical SAM core" evidence="13">
    <location>
        <begin position="100"/>
        <end position="351"/>
    </location>
</feature>
<evidence type="ECO:0000313" key="15">
    <source>
        <dbReference type="Proteomes" id="UP001363151"/>
    </source>
</evidence>
<accession>A0ABR1G3W7</accession>
<dbReference type="Proteomes" id="UP001363151">
    <property type="component" value="Unassembled WGS sequence"/>
</dbReference>
<dbReference type="Gene3D" id="3.20.20.70">
    <property type="entry name" value="Aldolase class I"/>
    <property type="match status" value="1"/>
</dbReference>
<evidence type="ECO:0000256" key="3">
    <source>
        <dbReference type="ARBA" id="ARBA00022485"/>
    </source>
</evidence>
<keyword evidence="7" id="KW-0949">S-adenosyl-L-methionine</keyword>
<evidence type="ECO:0000259" key="13">
    <source>
        <dbReference type="PROSITE" id="PS51918"/>
    </source>
</evidence>
<evidence type="ECO:0000256" key="11">
    <source>
        <dbReference type="ARBA" id="ARBA00033753"/>
    </source>
</evidence>
<dbReference type="SFLD" id="SFLDG01062">
    <property type="entry name" value="methyltransferase_(Class_A)"/>
    <property type="match status" value="1"/>
</dbReference>
<dbReference type="InterPro" id="IPR013785">
    <property type="entry name" value="Aldolase_TIM"/>
</dbReference>
<evidence type="ECO:0000313" key="14">
    <source>
        <dbReference type="EMBL" id="KAK7247838.1"/>
    </source>
</evidence>
<dbReference type="InterPro" id="IPR023370">
    <property type="entry name" value="TrmO-like_N"/>
</dbReference>
<keyword evidence="9" id="KW-0408">Iron</keyword>
<sequence length="561" mass="58712">MRVLLATLATYAAALHAPTSLPMTTHALLTPSRSAETRATWQALRKGDMATATRVTADVAAIEESVSAPDGTLKLLVRLADGADVEAVVIPPSGGPAKNARAKSTVCVSSQVGCRQACAFCATGKMGLARSLSGVEILAQIALATAAARAARLPVPRNVVFMGMGEPGDNVGAVRDAVAALVDGARFAYGRDRVTVSTVGPAPGVFAELFGYADAPAVAWSLHSADEELRRTLVPTAKHSAAELRDGLVRALEARPEKRRKAVLEVVLIAGVNDGPGDADAIAAFVKPIEAACTGTAGGRTGVLVNLIPYNANESVDPSFEPPAPDAVQAFQARLRDRGVWSSKRAERGADDAAACGQLATASRRKDLRERPPLDHTSRVATPASIALEPIGVVRSPYTERFGTPRQPTVRSQTAGGGGLVGTIELRPDLAGTLGGLAGFDYCWVVAHMHMNTGWSRKITPPRGPRDAKHGVFATRAPHRPSQLALSALKVLAVDEAALTVTVQGLDLLDGTPILDIKPYVPYCDSFPDARAGWVDDLDGAGGADPDHLPYWPPPEHLSSL</sequence>
<dbReference type="InterPro" id="IPR007197">
    <property type="entry name" value="rSAM"/>
</dbReference>
<dbReference type="InterPro" id="IPR036413">
    <property type="entry name" value="YaeB-like_sf"/>
</dbReference>
<evidence type="ECO:0000256" key="7">
    <source>
        <dbReference type="ARBA" id="ARBA00022691"/>
    </source>
</evidence>
<dbReference type="PANTHER" id="PTHR30544:SF5">
    <property type="entry name" value="RADICAL SAM CORE DOMAIN-CONTAINING PROTEIN"/>
    <property type="match status" value="1"/>
</dbReference>
<dbReference type="InterPro" id="IPR036414">
    <property type="entry name" value="YaeB_N_sf"/>
</dbReference>
<dbReference type="Pfam" id="PF01980">
    <property type="entry name" value="TrmO_N"/>
    <property type="match status" value="1"/>
</dbReference>
<keyword evidence="6" id="KW-0808">Transferase</keyword>
<evidence type="ECO:0000256" key="10">
    <source>
        <dbReference type="ARBA" id="ARBA00023014"/>
    </source>
</evidence>
<dbReference type="SFLD" id="SFLDF00275">
    <property type="entry name" value="adenosine_C2_methyltransferase"/>
    <property type="match status" value="1"/>
</dbReference>
<protein>
    <submittedName>
        <fullName evidence="14">Radical SAM methylase</fullName>
    </submittedName>
</protein>
<dbReference type="PANTHER" id="PTHR30544">
    <property type="entry name" value="23S RRNA METHYLTRANSFERASE"/>
    <property type="match status" value="1"/>
</dbReference>
<evidence type="ECO:0000259" key="12">
    <source>
        <dbReference type="PROSITE" id="PS51668"/>
    </source>
</evidence>
<dbReference type="InterPro" id="IPR040072">
    <property type="entry name" value="Methyltransferase_A"/>
</dbReference>
<evidence type="ECO:0000256" key="9">
    <source>
        <dbReference type="ARBA" id="ARBA00023004"/>
    </source>
</evidence>
<keyword evidence="5 14" id="KW-0489">Methyltransferase</keyword>
<dbReference type="GO" id="GO:0032259">
    <property type="term" value="P:methylation"/>
    <property type="evidence" value="ECO:0007669"/>
    <property type="project" value="UniProtKB-KW"/>
</dbReference>
<dbReference type="SUPFAM" id="SSF102114">
    <property type="entry name" value="Radical SAM enzymes"/>
    <property type="match status" value="1"/>
</dbReference>
<proteinExistence type="inferred from homology"/>
<evidence type="ECO:0000256" key="6">
    <source>
        <dbReference type="ARBA" id="ARBA00022679"/>
    </source>
</evidence>
<dbReference type="GO" id="GO:0008168">
    <property type="term" value="F:methyltransferase activity"/>
    <property type="evidence" value="ECO:0007669"/>
    <property type="project" value="UniProtKB-KW"/>
</dbReference>
<keyword evidence="15" id="KW-1185">Reference proteome</keyword>
<gene>
    <name evidence="14" type="ORF">SO694_00120041</name>
</gene>
<comment type="subcellular location">
    <subcellularLocation>
        <location evidence="2">Cytoplasm</location>
    </subcellularLocation>
</comment>
<dbReference type="Gene3D" id="2.40.30.70">
    <property type="entry name" value="YaeB-like"/>
    <property type="match status" value="1"/>
</dbReference>
<evidence type="ECO:0000256" key="2">
    <source>
        <dbReference type="ARBA" id="ARBA00004496"/>
    </source>
</evidence>
<keyword evidence="10" id="KW-0411">Iron-sulfur</keyword>
<dbReference type="SUPFAM" id="SSF118196">
    <property type="entry name" value="YaeB-like"/>
    <property type="match status" value="1"/>
</dbReference>
<dbReference type="Pfam" id="PF04055">
    <property type="entry name" value="Radical_SAM"/>
    <property type="match status" value="1"/>
</dbReference>
<comment type="caution">
    <text evidence="14">The sequence shown here is derived from an EMBL/GenBank/DDBJ whole genome shotgun (WGS) entry which is preliminary data.</text>
</comment>
<feature type="domain" description="TsaA-like" evidence="12">
    <location>
        <begin position="388"/>
        <end position="529"/>
    </location>
</feature>
<organism evidence="14 15">
    <name type="scientific">Aureococcus anophagefferens</name>
    <name type="common">Harmful bloom alga</name>
    <dbReference type="NCBI Taxonomy" id="44056"/>
    <lineage>
        <taxon>Eukaryota</taxon>
        <taxon>Sar</taxon>
        <taxon>Stramenopiles</taxon>
        <taxon>Ochrophyta</taxon>
        <taxon>Pelagophyceae</taxon>
        <taxon>Pelagomonadales</taxon>
        <taxon>Pelagomonadaceae</taxon>
        <taxon>Aureococcus</taxon>
    </lineage>
</organism>
<dbReference type="NCBIfam" id="TIGR00104">
    <property type="entry name" value="tRNA_TsaA"/>
    <property type="match status" value="1"/>
</dbReference>
<evidence type="ECO:0000256" key="5">
    <source>
        <dbReference type="ARBA" id="ARBA00022603"/>
    </source>
</evidence>
<evidence type="ECO:0000256" key="8">
    <source>
        <dbReference type="ARBA" id="ARBA00022723"/>
    </source>
</evidence>
<dbReference type="InterPro" id="IPR004383">
    <property type="entry name" value="rRNA_lsu_MTrfase_RlmN/Cfr"/>
</dbReference>
<dbReference type="SFLD" id="SFLDS00029">
    <property type="entry name" value="Radical_SAM"/>
    <property type="match status" value="1"/>
</dbReference>
<keyword evidence="3" id="KW-0004">4Fe-4S</keyword>
<comment type="cofactor">
    <cofactor evidence="1">
        <name>[4Fe-4S] cluster</name>
        <dbReference type="ChEBI" id="CHEBI:49883"/>
    </cofactor>
</comment>
<keyword evidence="4" id="KW-0963">Cytoplasm</keyword>
<name>A0ABR1G3W7_AURAN</name>
<dbReference type="InterPro" id="IPR058240">
    <property type="entry name" value="rSAM_sf"/>
</dbReference>
<dbReference type="CDD" id="cd09281">
    <property type="entry name" value="UPF0066"/>
    <property type="match status" value="1"/>
</dbReference>
<evidence type="ECO:0000256" key="4">
    <source>
        <dbReference type="ARBA" id="ARBA00022490"/>
    </source>
</evidence>
<evidence type="ECO:0000256" key="1">
    <source>
        <dbReference type="ARBA" id="ARBA00001966"/>
    </source>
</evidence>
<comment type="similarity">
    <text evidence="11">Belongs to the tRNA methyltransferase O family.</text>
</comment>